<dbReference type="RefSeq" id="WP_369148225.1">
    <property type="nucleotide sequence ID" value="NZ_CP163444.1"/>
</dbReference>
<dbReference type="EMBL" id="CP163444">
    <property type="protein sequence ID" value="XDQ75696.1"/>
    <property type="molecule type" value="Genomic_DNA"/>
</dbReference>
<gene>
    <name evidence="2" type="ORF">AB5J54_36560</name>
</gene>
<organism evidence="2">
    <name type="scientific">Streptomyces sp. R44</name>
    <dbReference type="NCBI Taxonomy" id="3238633"/>
    <lineage>
        <taxon>Bacteria</taxon>
        <taxon>Bacillati</taxon>
        <taxon>Actinomycetota</taxon>
        <taxon>Actinomycetes</taxon>
        <taxon>Kitasatosporales</taxon>
        <taxon>Streptomycetaceae</taxon>
        <taxon>Streptomyces</taxon>
    </lineage>
</organism>
<dbReference type="AlphaFoldDB" id="A0AB39TBV8"/>
<sequence length="386" mass="40389">MGEAFDATGGGTAREELARRIGAAWTRSGCLAQERIEARLKSRFAGRNMRGLSDSSFNRYKDPEATALPDPEVLAALAELFGVGAEEAGRWARLLDEARAEARRRRAAVRGTKALLEPPGAAGAGSNTDPTEASAGQPRPVEPTEASAEQPQPVEPTQASPRQPAPAVADRHDARDQAPTRGRNATGRRALMGAVALAAVVATWAAAHLPSSPAGGRAPGAAAGGKASEGPVAAGGAPVGPPAVTGTAAPGPMTGDYRCGKVRAVEHAAWSACSQILDDGDTLRFAVRIDNPGSRSVTVRARLSWVRSRVVTPCPAPWGTGVRLTVPAGRSAVTPLDACPRKTTRPSAYQAMAWVIAETDMDWGARETSMTVHVLPDRYRWNDQLP</sequence>
<evidence type="ECO:0000256" key="1">
    <source>
        <dbReference type="SAM" id="MobiDB-lite"/>
    </source>
</evidence>
<feature type="region of interest" description="Disordered" evidence="1">
    <location>
        <begin position="213"/>
        <end position="247"/>
    </location>
</feature>
<evidence type="ECO:0008006" key="3">
    <source>
        <dbReference type="Google" id="ProtNLM"/>
    </source>
</evidence>
<reference evidence="2" key="1">
    <citation type="submission" date="2024-07" db="EMBL/GenBank/DDBJ databases">
        <authorList>
            <person name="Yu S.T."/>
        </authorList>
    </citation>
    <scope>NUCLEOTIDE SEQUENCE</scope>
    <source>
        <strain evidence="2">R44</strain>
    </source>
</reference>
<proteinExistence type="predicted"/>
<feature type="region of interest" description="Disordered" evidence="1">
    <location>
        <begin position="108"/>
        <end position="187"/>
    </location>
</feature>
<feature type="compositionally biased region" description="Polar residues" evidence="1">
    <location>
        <begin position="147"/>
        <end position="161"/>
    </location>
</feature>
<feature type="compositionally biased region" description="Basic and acidic residues" evidence="1">
    <location>
        <begin position="169"/>
        <end position="178"/>
    </location>
</feature>
<protein>
    <recommendedName>
        <fullName evidence="3">HTH cro/C1-type domain-containing protein</fullName>
    </recommendedName>
</protein>
<name>A0AB39TBV8_9ACTN</name>
<evidence type="ECO:0000313" key="2">
    <source>
        <dbReference type="EMBL" id="XDQ75696.1"/>
    </source>
</evidence>
<accession>A0AB39TBV8</accession>